<dbReference type="GO" id="GO:0016829">
    <property type="term" value="F:lyase activity"/>
    <property type="evidence" value="ECO:0007669"/>
    <property type="project" value="UniProtKB-KW"/>
</dbReference>
<dbReference type="EMBL" id="FNGW01000002">
    <property type="protein sequence ID" value="SDL47189.1"/>
    <property type="molecule type" value="Genomic_DNA"/>
</dbReference>
<dbReference type="SUPFAM" id="SSF48230">
    <property type="entry name" value="Chondroitin AC/alginate lyase"/>
    <property type="match status" value="1"/>
</dbReference>
<keyword evidence="3" id="KW-0574">Periplasm</keyword>
<dbReference type="InterPro" id="IPR031680">
    <property type="entry name" value="Hepar_II_III_N"/>
</dbReference>
<dbReference type="PANTHER" id="PTHR39210">
    <property type="entry name" value="HEPARIN-SULFATE LYASE"/>
    <property type="match status" value="1"/>
</dbReference>
<protein>
    <submittedName>
        <fullName evidence="7">Heparinase II/III N-terminus</fullName>
    </submittedName>
</protein>
<dbReference type="Proteomes" id="UP000199068">
    <property type="component" value="Unassembled WGS sequence"/>
</dbReference>
<dbReference type="STRING" id="1121325.SAMN04515677_10286"/>
<dbReference type="InterPro" id="IPR012480">
    <property type="entry name" value="Hepar_II_III_C"/>
</dbReference>
<dbReference type="AlphaFoldDB" id="A0A1G9KC80"/>
<feature type="domain" description="Heparin-sulfate lyase N-terminal" evidence="6">
    <location>
        <begin position="45"/>
        <end position="267"/>
    </location>
</feature>
<gene>
    <name evidence="7" type="ORF">SAMN04515677_10286</name>
</gene>
<evidence type="ECO:0000313" key="8">
    <source>
        <dbReference type="Proteomes" id="UP000199068"/>
    </source>
</evidence>
<keyword evidence="8" id="KW-1185">Reference proteome</keyword>
<dbReference type="RefSeq" id="WP_092723005.1">
    <property type="nucleotide sequence ID" value="NZ_FNGW01000002.1"/>
</dbReference>
<keyword evidence="4" id="KW-0456">Lyase</keyword>
<dbReference type="GO" id="GO:0042597">
    <property type="term" value="C:periplasmic space"/>
    <property type="evidence" value="ECO:0007669"/>
    <property type="project" value="UniProtKB-SubCell"/>
</dbReference>
<evidence type="ECO:0000256" key="1">
    <source>
        <dbReference type="ARBA" id="ARBA00004418"/>
    </source>
</evidence>
<dbReference type="PANTHER" id="PTHR39210:SF1">
    <property type="entry name" value="HEPARIN-SULFATE LYASE"/>
    <property type="match status" value="1"/>
</dbReference>
<evidence type="ECO:0000313" key="7">
    <source>
        <dbReference type="EMBL" id="SDL47189.1"/>
    </source>
</evidence>
<evidence type="ECO:0000256" key="4">
    <source>
        <dbReference type="ARBA" id="ARBA00023239"/>
    </source>
</evidence>
<evidence type="ECO:0000256" key="2">
    <source>
        <dbReference type="ARBA" id="ARBA00022729"/>
    </source>
</evidence>
<dbReference type="Gene3D" id="2.70.98.70">
    <property type="match status" value="1"/>
</dbReference>
<reference evidence="7 8" key="1">
    <citation type="submission" date="2016-10" db="EMBL/GenBank/DDBJ databases">
        <authorList>
            <person name="de Groot N.N."/>
        </authorList>
    </citation>
    <scope>NUCLEOTIDE SEQUENCE [LARGE SCALE GENOMIC DNA]</scope>
    <source>
        <strain evidence="7 8">DSM 797</strain>
    </source>
</reference>
<feature type="domain" description="Heparinase II/III-like C-terminal" evidence="5">
    <location>
        <begin position="297"/>
        <end position="488"/>
    </location>
</feature>
<dbReference type="Pfam" id="PF07940">
    <property type="entry name" value="Hepar_II_III_C"/>
    <property type="match status" value="1"/>
</dbReference>
<evidence type="ECO:0000256" key="3">
    <source>
        <dbReference type="ARBA" id="ARBA00022764"/>
    </source>
</evidence>
<keyword evidence="2" id="KW-0732">Signal</keyword>
<sequence>MSYDIENSEKIYKKIKPLLRIKYSKNYIENANEVINKYDSCSSEWKVIDENRSNNRYWHGHVFIGDIIKSYRFTKDNSYLIKGIEIINSWINEFNYKYENEIAYHDETIALRINNWIEFILCSENILDKNSTILLKKCIKETVNLIAKGKFYRENTNHAMFQDITLLIYSEVFKNNSDVNKISKIAHKRLYNYFKNIYTLDGVHKEHTPQYHYIVTRNMYQIYNVFKDDTLTCDYLYNLYLNTLKFSYNILKPDGTFPQIGDNECIKVIDNISLYKLYSDPRYEYSISCGEKGIKPQENIVVFKDAGYAIFRNSWDKKNKALYILFTAAYHGSYHKHSDDLSILIYKDGDVFIDAGCRGYDYYNKYTQYGYSGFAHNSLIVDDSSKLYTKDCKYEKVRIKDYDIEGDVPYVIGVNERYEDVVHERKVQYNKSNELITIIDNIKSINKHNYKMLFNLAKNIEFVVKDKIILLEKDGANIGELRFKCTSEYKINKYFGKDENGLKEDEIIYPVLKRQIINHTKDKCLKGWHFPSKLMQDKNIVLEIECECESFKLETEILLYN</sequence>
<organism evidence="7 8">
    <name type="scientific">Romboutsia lituseburensis DSM 797</name>
    <dbReference type="NCBI Taxonomy" id="1121325"/>
    <lineage>
        <taxon>Bacteria</taxon>
        <taxon>Bacillati</taxon>
        <taxon>Bacillota</taxon>
        <taxon>Clostridia</taxon>
        <taxon>Peptostreptococcales</taxon>
        <taxon>Peptostreptococcaceae</taxon>
        <taxon>Romboutsia</taxon>
    </lineage>
</organism>
<comment type="subcellular location">
    <subcellularLocation>
        <location evidence="1">Periplasm</location>
    </subcellularLocation>
</comment>
<dbReference type="Gene3D" id="1.50.10.100">
    <property type="entry name" value="Chondroitin AC/alginate lyase"/>
    <property type="match status" value="1"/>
</dbReference>
<evidence type="ECO:0000259" key="5">
    <source>
        <dbReference type="Pfam" id="PF07940"/>
    </source>
</evidence>
<evidence type="ECO:0000259" key="6">
    <source>
        <dbReference type="Pfam" id="PF16889"/>
    </source>
</evidence>
<name>A0A1G9KC80_9FIRM</name>
<accession>A0A1G9KC80</accession>
<proteinExistence type="predicted"/>
<dbReference type="InterPro" id="IPR008929">
    <property type="entry name" value="Chondroitin_lyas"/>
</dbReference>
<dbReference type="Pfam" id="PF16889">
    <property type="entry name" value="Hepar_II_III_N"/>
    <property type="match status" value="1"/>
</dbReference>